<dbReference type="EMBL" id="CAIZ01000120">
    <property type="protein sequence ID" value="CCH70076.1"/>
    <property type="molecule type" value="Genomic_DNA"/>
</dbReference>
<reference evidence="2 3" key="1">
    <citation type="journal article" date="2013" name="ISME J.">
        <title>A metabolic model for members of the genus Tetrasphaera involved in enhanced biological phosphorus removal.</title>
        <authorList>
            <person name="Kristiansen R."/>
            <person name="Nguyen H.T.T."/>
            <person name="Saunders A.M."/>
            <person name="Nielsen J.L."/>
            <person name="Wimmer R."/>
            <person name="Le V.Q."/>
            <person name="McIlroy S.J."/>
            <person name="Petrovski S."/>
            <person name="Seviour R.J."/>
            <person name="Calteau A."/>
            <person name="Nielsen K.L."/>
            <person name="Nielsen P.H."/>
        </authorList>
    </citation>
    <scope>NUCLEOTIDE SEQUENCE [LARGE SCALE GENOMIC DNA]</scope>
    <source>
        <strain evidence="2 3">Lp2</strain>
    </source>
</reference>
<sequence length="248" mass="26475">MAGGAACLLAATSPFVRPVRSDPDDQVVKLKAIDPRAVSSVPTSAPLVALTFDDGPDPAYTPRVLEILAQHQVRATFFMIGRSAARHPELVAAVLTAGHTIANHTQDHLWLDRLDAADVQSQVEECRQTFDRLDVPANALFRPPRGLTSPTVASVTATLHERSYFWGTCLEANLSHHDVDTSAALCAERTHPGAIVLAHDGGHLEGPNPQSIDRSGTVAALPALISLIRARGLEFATLPTMLPARRAG</sequence>
<dbReference type="Gene3D" id="3.20.20.370">
    <property type="entry name" value="Glycoside hydrolase/deacetylase"/>
    <property type="match status" value="1"/>
</dbReference>
<protein>
    <submittedName>
        <fullName evidence="2">Polysaccharide deacetylase</fullName>
    </submittedName>
</protein>
<dbReference type="HOGENOM" id="CLU_021264_0_1_11"/>
<dbReference type="GO" id="GO:0016810">
    <property type="term" value="F:hydrolase activity, acting on carbon-nitrogen (but not peptide) bonds"/>
    <property type="evidence" value="ECO:0007669"/>
    <property type="project" value="InterPro"/>
</dbReference>
<dbReference type="PROSITE" id="PS51677">
    <property type="entry name" value="NODB"/>
    <property type="match status" value="1"/>
</dbReference>
<evidence type="ECO:0000259" key="1">
    <source>
        <dbReference type="PROSITE" id="PS51677"/>
    </source>
</evidence>
<proteinExistence type="predicted"/>
<dbReference type="STRING" id="1193181.BN10_500012"/>
<dbReference type="GO" id="GO:0005975">
    <property type="term" value="P:carbohydrate metabolic process"/>
    <property type="evidence" value="ECO:0007669"/>
    <property type="project" value="InterPro"/>
</dbReference>
<dbReference type="Proteomes" id="UP000013167">
    <property type="component" value="Unassembled WGS sequence"/>
</dbReference>
<dbReference type="RefSeq" id="WP_010849932.1">
    <property type="nucleotide sequence ID" value="NZ_HF570956.1"/>
</dbReference>
<dbReference type="Pfam" id="PF01522">
    <property type="entry name" value="Polysacc_deac_1"/>
    <property type="match status" value="1"/>
</dbReference>
<dbReference type="InterPro" id="IPR002509">
    <property type="entry name" value="NODB_dom"/>
</dbReference>
<dbReference type="SUPFAM" id="SSF88713">
    <property type="entry name" value="Glycoside hydrolase/deacetylase"/>
    <property type="match status" value="1"/>
</dbReference>
<evidence type="ECO:0000313" key="3">
    <source>
        <dbReference type="Proteomes" id="UP000013167"/>
    </source>
</evidence>
<dbReference type="PANTHER" id="PTHR10587">
    <property type="entry name" value="GLYCOSYL TRANSFERASE-RELATED"/>
    <property type="match status" value="1"/>
</dbReference>
<comment type="caution">
    <text evidence="2">The sequence shown here is derived from an EMBL/GenBank/DDBJ whole genome shotgun (WGS) entry which is preliminary data.</text>
</comment>
<dbReference type="InterPro" id="IPR011330">
    <property type="entry name" value="Glyco_hydro/deAcase_b/a-brl"/>
</dbReference>
<gene>
    <name evidence="2" type="ORF">BN10_500012</name>
</gene>
<feature type="domain" description="NodB homology" evidence="1">
    <location>
        <begin position="46"/>
        <end position="236"/>
    </location>
</feature>
<keyword evidence="3" id="KW-1185">Reference proteome</keyword>
<accession>N0E2R2</accession>
<dbReference type="InterPro" id="IPR050248">
    <property type="entry name" value="Polysacc_deacetylase_ArnD"/>
</dbReference>
<dbReference type="eggNOG" id="COG0726">
    <property type="taxonomic scope" value="Bacteria"/>
</dbReference>
<organism evidence="2 3">
    <name type="scientific">Phycicoccus elongatus Lp2</name>
    <dbReference type="NCBI Taxonomy" id="1193181"/>
    <lineage>
        <taxon>Bacteria</taxon>
        <taxon>Bacillati</taxon>
        <taxon>Actinomycetota</taxon>
        <taxon>Actinomycetes</taxon>
        <taxon>Micrococcales</taxon>
        <taxon>Intrasporangiaceae</taxon>
        <taxon>Phycicoccus</taxon>
    </lineage>
</organism>
<dbReference type="AlphaFoldDB" id="N0E2R2"/>
<dbReference type="CDD" id="cd10917">
    <property type="entry name" value="CE4_NodB_like_6s_7s"/>
    <property type="match status" value="1"/>
</dbReference>
<evidence type="ECO:0000313" key="2">
    <source>
        <dbReference type="EMBL" id="CCH70076.1"/>
    </source>
</evidence>
<name>N0E2R2_9MICO</name>